<organism evidence="3">
    <name type="scientific">Brugia timori</name>
    <dbReference type="NCBI Taxonomy" id="42155"/>
    <lineage>
        <taxon>Eukaryota</taxon>
        <taxon>Metazoa</taxon>
        <taxon>Ecdysozoa</taxon>
        <taxon>Nematoda</taxon>
        <taxon>Chromadorea</taxon>
        <taxon>Rhabditida</taxon>
        <taxon>Spirurina</taxon>
        <taxon>Spiruromorpha</taxon>
        <taxon>Filarioidea</taxon>
        <taxon>Onchocercidae</taxon>
        <taxon>Brugia</taxon>
    </lineage>
</organism>
<gene>
    <name evidence="1" type="ORF">BTMF_LOCUS14887</name>
</gene>
<proteinExistence type="predicted"/>
<dbReference type="Proteomes" id="UP000280834">
    <property type="component" value="Unassembled WGS sequence"/>
</dbReference>
<reference evidence="3" key="1">
    <citation type="submission" date="2017-02" db="UniProtKB">
        <authorList>
            <consortium name="WormBaseParasite"/>
        </authorList>
    </citation>
    <scope>IDENTIFICATION</scope>
</reference>
<sequence>MSHRFAIRIAHRDVASEPYSVTVESQKTRKMLLNSYSNLMFLANVESVSELRKNYTKLMDARGSMSFCSKDKASDDAHLLAVTEDESVGELRNCKIYRIWGVNAISLKRPTTSYPTDPRINDVSYKISFNCSQLKSFQFFRVSYGRLRFKDHHLNFEAAMTAIRKIVLIFRMTGSIRLFSFLLRSRPS</sequence>
<dbReference type="AlphaFoldDB" id="A0A0R3RA51"/>
<dbReference type="WBParaSite" id="BTMF_0001691401-mRNA-1">
    <property type="protein sequence ID" value="BTMF_0001691401-mRNA-1"/>
    <property type="gene ID" value="BTMF_0001691401"/>
</dbReference>
<dbReference type="EMBL" id="UZAG01021772">
    <property type="protein sequence ID" value="VDO51552.1"/>
    <property type="molecule type" value="Genomic_DNA"/>
</dbReference>
<dbReference type="STRING" id="42155.A0A0R3RA51"/>
<evidence type="ECO:0000313" key="2">
    <source>
        <dbReference type="Proteomes" id="UP000280834"/>
    </source>
</evidence>
<reference evidence="1 2" key="2">
    <citation type="submission" date="2018-11" db="EMBL/GenBank/DDBJ databases">
        <authorList>
            <consortium name="Pathogen Informatics"/>
        </authorList>
    </citation>
    <scope>NUCLEOTIDE SEQUENCE [LARGE SCALE GENOMIC DNA]</scope>
</reference>
<name>A0A0R3RA51_9BILA</name>
<evidence type="ECO:0000313" key="3">
    <source>
        <dbReference type="WBParaSite" id="BTMF_0001691401-mRNA-1"/>
    </source>
</evidence>
<accession>A0A0R3RA51</accession>
<protein>
    <submittedName>
        <fullName evidence="1 3">Uncharacterized protein</fullName>
    </submittedName>
</protein>
<keyword evidence="2" id="KW-1185">Reference proteome</keyword>
<evidence type="ECO:0000313" key="1">
    <source>
        <dbReference type="EMBL" id="VDO51552.1"/>
    </source>
</evidence>